<evidence type="ECO:0000313" key="2">
    <source>
        <dbReference type="EMBL" id="TCU36781.1"/>
    </source>
</evidence>
<dbReference type="EMBL" id="SMBK01000007">
    <property type="protein sequence ID" value="TCU36781.1"/>
    <property type="molecule type" value="Genomic_DNA"/>
</dbReference>
<dbReference type="Proteomes" id="UP000295507">
    <property type="component" value="Unassembled WGS sequence"/>
</dbReference>
<organism evidence="2 3">
    <name type="scientific">Rhizobium azibense</name>
    <dbReference type="NCBI Taxonomy" id="1136135"/>
    <lineage>
        <taxon>Bacteria</taxon>
        <taxon>Pseudomonadati</taxon>
        <taxon>Pseudomonadota</taxon>
        <taxon>Alphaproteobacteria</taxon>
        <taxon>Hyphomicrobiales</taxon>
        <taxon>Rhizobiaceae</taxon>
        <taxon>Rhizobium/Agrobacterium group</taxon>
        <taxon>Rhizobium</taxon>
    </lineage>
</organism>
<dbReference type="InterPro" id="IPR032710">
    <property type="entry name" value="NTF2-like_dom_sf"/>
</dbReference>
<sequence>MTLSEAGDFNAGIGVMERLPELLSEIRVLEEALHRPDIRRSRTALEKLLSEDFLEFGSSGAIYRRKEIIDLLVRESDSEDPGELLAYDYSLTIISSDAVLLTYRTRRTRGDGFERHVLRSSIWKHSETGWQMLFHQGTVIG</sequence>
<accession>A0A4R3RN83</accession>
<dbReference type="AlphaFoldDB" id="A0A4R3RN83"/>
<gene>
    <name evidence="2" type="ORF">EV129_107353</name>
</gene>
<proteinExistence type="predicted"/>
<feature type="domain" description="DUF4440" evidence="1">
    <location>
        <begin position="26"/>
        <end position="132"/>
    </location>
</feature>
<protein>
    <recommendedName>
        <fullName evidence="1">DUF4440 domain-containing protein</fullName>
    </recommendedName>
</protein>
<comment type="caution">
    <text evidence="2">The sequence shown here is derived from an EMBL/GenBank/DDBJ whole genome shotgun (WGS) entry which is preliminary data.</text>
</comment>
<dbReference type="Pfam" id="PF14534">
    <property type="entry name" value="DUF4440"/>
    <property type="match status" value="1"/>
</dbReference>
<evidence type="ECO:0000313" key="3">
    <source>
        <dbReference type="Proteomes" id="UP000295507"/>
    </source>
</evidence>
<dbReference type="Gene3D" id="3.10.450.50">
    <property type="match status" value="1"/>
</dbReference>
<reference evidence="2 3" key="1">
    <citation type="submission" date="2019-03" db="EMBL/GenBank/DDBJ databases">
        <title>Genomic Encyclopedia of Type Strains, Phase IV (KMG-V): Genome sequencing to study the core and pangenomes of soil and plant-associated prokaryotes.</title>
        <authorList>
            <person name="Whitman W."/>
        </authorList>
    </citation>
    <scope>NUCLEOTIDE SEQUENCE [LARGE SCALE GENOMIC DNA]</scope>
    <source>
        <strain evidence="2 3">IE4868</strain>
    </source>
</reference>
<dbReference type="RefSeq" id="WP_245521302.1">
    <property type="nucleotide sequence ID" value="NZ_SMBK01000007.1"/>
</dbReference>
<name>A0A4R3RN83_9HYPH</name>
<evidence type="ECO:0000259" key="1">
    <source>
        <dbReference type="Pfam" id="PF14534"/>
    </source>
</evidence>
<dbReference type="SUPFAM" id="SSF54427">
    <property type="entry name" value="NTF2-like"/>
    <property type="match status" value="1"/>
</dbReference>
<dbReference type="InterPro" id="IPR027843">
    <property type="entry name" value="DUF4440"/>
</dbReference>